<proteinExistence type="predicted"/>
<protein>
    <submittedName>
        <fullName evidence="2">Uncharacterized protein</fullName>
    </submittedName>
</protein>
<comment type="caution">
    <text evidence="2">The sequence shown here is derived from an EMBL/GenBank/DDBJ whole genome shotgun (WGS) entry which is preliminary data.</text>
</comment>
<organism evidence="2 3">
    <name type="scientific">Temnothorax longispinosus</name>
    <dbReference type="NCBI Taxonomy" id="300112"/>
    <lineage>
        <taxon>Eukaryota</taxon>
        <taxon>Metazoa</taxon>
        <taxon>Ecdysozoa</taxon>
        <taxon>Arthropoda</taxon>
        <taxon>Hexapoda</taxon>
        <taxon>Insecta</taxon>
        <taxon>Pterygota</taxon>
        <taxon>Neoptera</taxon>
        <taxon>Endopterygota</taxon>
        <taxon>Hymenoptera</taxon>
        <taxon>Apocrita</taxon>
        <taxon>Aculeata</taxon>
        <taxon>Formicoidea</taxon>
        <taxon>Formicidae</taxon>
        <taxon>Myrmicinae</taxon>
        <taxon>Temnothorax</taxon>
    </lineage>
</organism>
<dbReference type="EMBL" id="QBLH01002732">
    <property type="protein sequence ID" value="TGZ47481.1"/>
    <property type="molecule type" value="Genomic_DNA"/>
</dbReference>
<feature type="compositionally biased region" description="Basic and acidic residues" evidence="1">
    <location>
        <begin position="19"/>
        <end position="45"/>
    </location>
</feature>
<dbReference type="AlphaFoldDB" id="A0A4S2KDR6"/>
<gene>
    <name evidence="2" type="ORF">DBV15_00241</name>
</gene>
<evidence type="ECO:0000256" key="1">
    <source>
        <dbReference type="SAM" id="MobiDB-lite"/>
    </source>
</evidence>
<dbReference type="Proteomes" id="UP000310200">
    <property type="component" value="Unassembled WGS sequence"/>
</dbReference>
<keyword evidence="3" id="KW-1185">Reference proteome</keyword>
<feature type="region of interest" description="Disordered" evidence="1">
    <location>
        <begin position="1"/>
        <end position="56"/>
    </location>
</feature>
<reference evidence="2 3" key="1">
    <citation type="journal article" date="2019" name="Philos. Trans. R. Soc. Lond., B, Biol. Sci.">
        <title>Ant behaviour and brain gene expression of defending hosts depend on the ecological success of the intruding social parasite.</title>
        <authorList>
            <person name="Kaur R."/>
            <person name="Stoldt M."/>
            <person name="Jongepier E."/>
            <person name="Feldmeyer B."/>
            <person name="Menzel F."/>
            <person name="Bornberg-Bauer E."/>
            <person name="Foitzik S."/>
        </authorList>
    </citation>
    <scope>NUCLEOTIDE SEQUENCE [LARGE SCALE GENOMIC DNA]</scope>
    <source>
        <tissue evidence="2">Whole body</tissue>
    </source>
</reference>
<sequence length="153" mass="18369">MVSQRANRHYGRPRWCAGGRDRRSEQRGEERREERREERERERKRQIVARDGGDQRSDNETLVRVYAYENRRRPFRLSTVSRRWKKTRLMSRESATINMIIIVERKLRDGGSESARGNKTRDIKFAIWRTLHMHDTCVRASLNDHFASTLIVK</sequence>
<evidence type="ECO:0000313" key="2">
    <source>
        <dbReference type="EMBL" id="TGZ47481.1"/>
    </source>
</evidence>
<feature type="compositionally biased region" description="Basic residues" evidence="1">
    <location>
        <begin position="1"/>
        <end position="12"/>
    </location>
</feature>
<evidence type="ECO:0000313" key="3">
    <source>
        <dbReference type="Proteomes" id="UP000310200"/>
    </source>
</evidence>
<name>A0A4S2KDR6_9HYME</name>
<accession>A0A4S2KDR6</accession>